<evidence type="ECO:0000256" key="1">
    <source>
        <dbReference type="ARBA" id="ARBA00005254"/>
    </source>
</evidence>
<reference evidence="2 3" key="1">
    <citation type="submission" date="2019-10" db="EMBL/GenBank/DDBJ databases">
        <title>Whole genome shotgun sequence of Acrocarpospora pleiomorpha NBRC 16267.</title>
        <authorList>
            <person name="Ichikawa N."/>
            <person name="Kimura A."/>
            <person name="Kitahashi Y."/>
            <person name="Komaki H."/>
            <person name="Oguchi A."/>
        </authorList>
    </citation>
    <scope>NUCLEOTIDE SEQUENCE [LARGE SCALE GENOMIC DNA]</scope>
    <source>
        <strain evidence="2 3">NBRC 16267</strain>
    </source>
</reference>
<comment type="caution">
    <text evidence="2">The sequence shown here is derived from an EMBL/GenBank/DDBJ whole genome shotgun (WGS) entry which is preliminary data.</text>
</comment>
<dbReference type="Proteomes" id="UP000377595">
    <property type="component" value="Unassembled WGS sequence"/>
</dbReference>
<dbReference type="InterPro" id="IPR001753">
    <property type="entry name" value="Enoyl-CoA_hydra/iso"/>
</dbReference>
<dbReference type="OrthoDB" id="9777711at2"/>
<dbReference type="SUPFAM" id="SSF52096">
    <property type="entry name" value="ClpP/crotonase"/>
    <property type="match status" value="1"/>
</dbReference>
<sequence>MSEPLVRTEQRGEVHIVWLNEPERKNPLSDPMIERLSAALRSPEARAAAAVVIRGAGRTFSAGGDLRQFHASLTTDASEQFEATTSFRRLFLDLDDLPGVTIAAVEGGAYGGGCGLAAACDIVIAAGTATFACPEIRLGAFPMVIAPALVRAIGARNTMALAVSGEKVGATRARELGLVAEVVDEPEFDSFLSAYVDRLAGVPAQVLHIGKMAVRAGGADDYRVGLESGSILRSLLFSSPAFHDGVNAFVQRARR</sequence>
<protein>
    <submittedName>
        <fullName evidence="2">Enoyl-CoA hydratase</fullName>
    </submittedName>
</protein>
<organism evidence="2 3">
    <name type="scientific">Acrocarpospora pleiomorpha</name>
    <dbReference type="NCBI Taxonomy" id="90975"/>
    <lineage>
        <taxon>Bacteria</taxon>
        <taxon>Bacillati</taxon>
        <taxon>Actinomycetota</taxon>
        <taxon>Actinomycetes</taxon>
        <taxon>Streptosporangiales</taxon>
        <taxon>Streptosporangiaceae</taxon>
        <taxon>Acrocarpospora</taxon>
    </lineage>
</organism>
<dbReference type="PANTHER" id="PTHR42964">
    <property type="entry name" value="ENOYL-COA HYDRATASE"/>
    <property type="match status" value="1"/>
</dbReference>
<evidence type="ECO:0000313" key="2">
    <source>
        <dbReference type="EMBL" id="GES19363.1"/>
    </source>
</evidence>
<comment type="similarity">
    <text evidence="1">Belongs to the enoyl-CoA hydratase/isomerase family.</text>
</comment>
<accession>A0A5M3XJR4</accession>
<dbReference type="Gene3D" id="3.90.226.10">
    <property type="entry name" value="2-enoyl-CoA Hydratase, Chain A, domain 1"/>
    <property type="match status" value="1"/>
</dbReference>
<dbReference type="EMBL" id="BLAF01000011">
    <property type="protein sequence ID" value="GES19363.1"/>
    <property type="molecule type" value="Genomic_DNA"/>
</dbReference>
<keyword evidence="3" id="KW-1185">Reference proteome</keyword>
<dbReference type="RefSeq" id="WP_155344462.1">
    <property type="nucleotide sequence ID" value="NZ_BAAAHM010000007.1"/>
</dbReference>
<evidence type="ECO:0000313" key="3">
    <source>
        <dbReference type="Proteomes" id="UP000377595"/>
    </source>
</evidence>
<dbReference type="InterPro" id="IPR029045">
    <property type="entry name" value="ClpP/crotonase-like_dom_sf"/>
</dbReference>
<dbReference type="AlphaFoldDB" id="A0A5M3XJR4"/>
<dbReference type="PANTHER" id="PTHR42964:SF1">
    <property type="entry name" value="POLYKETIDE BIOSYNTHESIS ENOYL-COA HYDRATASE PKSH-RELATED"/>
    <property type="match status" value="1"/>
</dbReference>
<dbReference type="Pfam" id="PF00378">
    <property type="entry name" value="ECH_1"/>
    <property type="match status" value="1"/>
</dbReference>
<dbReference type="InterPro" id="IPR051683">
    <property type="entry name" value="Enoyl-CoA_Hydratase/Isomerase"/>
</dbReference>
<proteinExistence type="inferred from homology"/>
<gene>
    <name evidence="2" type="ORF">Aple_022590</name>
</gene>
<dbReference type="CDD" id="cd06558">
    <property type="entry name" value="crotonase-like"/>
    <property type="match status" value="1"/>
</dbReference>
<name>A0A5M3XJR4_9ACTN</name>
<dbReference type="GO" id="GO:0003824">
    <property type="term" value="F:catalytic activity"/>
    <property type="evidence" value="ECO:0007669"/>
    <property type="project" value="UniProtKB-ARBA"/>
</dbReference>